<feature type="region of interest" description="Disordered" evidence="23">
    <location>
        <begin position="188"/>
        <end position="215"/>
    </location>
</feature>
<dbReference type="Proteomes" id="UP000694400">
    <property type="component" value="Chromosome 5"/>
</dbReference>
<evidence type="ECO:0000256" key="12">
    <source>
        <dbReference type="ARBA" id="ARBA00047986"/>
    </source>
</evidence>
<reference evidence="25" key="3">
    <citation type="submission" date="2025-09" db="UniProtKB">
        <authorList>
            <consortium name="Ensembl"/>
        </authorList>
    </citation>
    <scope>IDENTIFICATION</scope>
</reference>
<organism evidence="25 26">
    <name type="scientific">Anas platyrhynchos</name>
    <name type="common">Mallard</name>
    <name type="synonym">Anas boschas</name>
    <dbReference type="NCBI Taxonomy" id="8839"/>
    <lineage>
        <taxon>Eukaryota</taxon>
        <taxon>Metazoa</taxon>
        <taxon>Chordata</taxon>
        <taxon>Craniata</taxon>
        <taxon>Vertebrata</taxon>
        <taxon>Euteleostomi</taxon>
        <taxon>Archelosauria</taxon>
        <taxon>Archosauria</taxon>
        <taxon>Dinosauria</taxon>
        <taxon>Saurischia</taxon>
        <taxon>Theropoda</taxon>
        <taxon>Coelurosauria</taxon>
        <taxon>Aves</taxon>
        <taxon>Neognathae</taxon>
        <taxon>Galloanserae</taxon>
        <taxon>Anseriformes</taxon>
        <taxon>Anatidae</taxon>
        <taxon>Anatinae</taxon>
        <taxon>Anas</taxon>
    </lineage>
</organism>
<keyword evidence="7" id="KW-0472">Membrane</keyword>
<evidence type="ECO:0000256" key="15">
    <source>
        <dbReference type="ARBA" id="ARBA00051818"/>
    </source>
</evidence>
<accession>A0A8B9SQ67</accession>
<dbReference type="PROSITE" id="PS50056">
    <property type="entry name" value="TYR_PHOSPHATASE_2"/>
    <property type="match status" value="1"/>
</dbReference>
<dbReference type="InterPro" id="IPR016130">
    <property type="entry name" value="Tyr_Pase_AS"/>
</dbReference>
<sequence length="215" mass="24020">MGGVAARALFYPTLGYTALRAALPAARRPWLHRIDRAVLLGALPLRGRSRALVAEEKVRAVLTLNEEYETRYLCCSAQEWQALGVEQLRLSTVDLSGAPSLEQLQRGVEFLLRHREQGNSVYVHCKAGRSRSATMVAAYLIQVRRVLVVRARMASFYSLVWLKSPEVRCHPVIVRGLGWARISGEVGSQAPSSHRSLLRGTWQTQDKSTSEAFIH</sequence>
<comment type="catalytic activity">
    <reaction evidence="16">
        <text>1,2-dibutyryl-sn-glycero-3-phospho-(1D-myo-inositol-5-phosphate) + H2O = 1,2-dibutyryl-sn-glycero-3-phospho-(1D-myo-inositol) + phosphate</text>
        <dbReference type="Rhea" id="RHEA:42584"/>
        <dbReference type="ChEBI" id="CHEBI:15377"/>
        <dbReference type="ChEBI" id="CHEBI:43474"/>
        <dbReference type="ChEBI" id="CHEBI:82605"/>
        <dbReference type="ChEBI" id="CHEBI:82606"/>
    </reaction>
    <physiologicalReaction direction="left-to-right" evidence="16">
        <dbReference type="Rhea" id="RHEA:42585"/>
    </physiologicalReaction>
</comment>
<dbReference type="InterPro" id="IPR044596">
    <property type="entry name" value="PTPMT1-like"/>
</dbReference>
<comment type="catalytic activity">
    <reaction evidence="18">
        <text>1,2-dioctanoyl-sn-glycero-3-phospho-(1D-myo-inositol-5-phosphate) + H2O = 1,2-dioctanoyl-sn-glycero-3-phospho-(1D-myo-inositol) + phosphate</text>
        <dbReference type="Rhea" id="RHEA:42308"/>
        <dbReference type="ChEBI" id="CHEBI:15377"/>
        <dbReference type="ChEBI" id="CHEBI:43474"/>
        <dbReference type="ChEBI" id="CHEBI:65221"/>
        <dbReference type="ChEBI" id="CHEBI:78911"/>
    </reaction>
    <physiologicalReaction direction="left-to-right" evidence="18">
        <dbReference type="Rhea" id="RHEA:42309"/>
    </physiologicalReaction>
</comment>
<evidence type="ECO:0000256" key="18">
    <source>
        <dbReference type="ARBA" id="ARBA00052780"/>
    </source>
</evidence>
<dbReference type="AlphaFoldDB" id="A0A8B9SQ67"/>
<dbReference type="Ensembl" id="ENSAPLT00020010372.1">
    <property type="protein sequence ID" value="ENSAPLP00020009632.1"/>
    <property type="gene ID" value="ENSAPLG00020007088.1"/>
</dbReference>
<dbReference type="PANTHER" id="PTHR46712:SF1">
    <property type="entry name" value="PHOSPHATIDYLGLYCEROPHOSPHATASE AND PROTEIN-TYROSINE PHOSPHATASE 1"/>
    <property type="match status" value="1"/>
</dbReference>
<evidence type="ECO:0000256" key="13">
    <source>
        <dbReference type="ARBA" id="ARBA00048832"/>
    </source>
</evidence>
<comment type="catalytic activity">
    <reaction evidence="13">
        <text>O-phospho-L-threonyl-[protein] + H2O = L-threonyl-[protein] + phosphate</text>
        <dbReference type="Rhea" id="RHEA:47004"/>
        <dbReference type="Rhea" id="RHEA-COMP:11060"/>
        <dbReference type="Rhea" id="RHEA-COMP:11605"/>
        <dbReference type="ChEBI" id="CHEBI:15377"/>
        <dbReference type="ChEBI" id="CHEBI:30013"/>
        <dbReference type="ChEBI" id="CHEBI:43474"/>
        <dbReference type="ChEBI" id="CHEBI:61977"/>
        <dbReference type="EC" id="3.1.3.16"/>
    </reaction>
    <physiologicalReaction direction="left-to-right" evidence="13">
        <dbReference type="Rhea" id="RHEA:47005"/>
    </physiologicalReaction>
</comment>
<dbReference type="GO" id="GO:0004722">
    <property type="term" value="F:protein serine/threonine phosphatase activity"/>
    <property type="evidence" value="ECO:0007669"/>
    <property type="project" value="UniProtKB-EC"/>
</dbReference>
<dbReference type="InterPro" id="IPR042165">
    <property type="entry name" value="PTPMT1"/>
</dbReference>
<protein>
    <recommendedName>
        <fullName evidence="21">Phosphatidylglycerophosphatase and protein-tyrosine phosphatase 1</fullName>
        <ecNumber evidence="11">3.1.3.27</ecNumber>
    </recommendedName>
    <alternativeName>
        <fullName evidence="22">Protein-tyrosine phosphatase mitochondrial 1</fullName>
    </alternativeName>
</protein>
<comment type="catalytic activity">
    <reaction evidence="15">
        <text>a 1-acyl-2-hexanoyl-sn-glycero-3-phospho-(1D-myo-inositol-5-phosphate) + H2O = a 1-acyl-2-hexanoyl-sn-glycero-3-phospho-(1D-myo-inositol) + phosphate</text>
        <dbReference type="Rhea" id="RHEA:42320"/>
        <dbReference type="ChEBI" id="CHEBI:15377"/>
        <dbReference type="ChEBI" id="CHEBI:43474"/>
        <dbReference type="ChEBI" id="CHEBI:78930"/>
        <dbReference type="ChEBI" id="CHEBI:78931"/>
    </reaction>
    <physiologicalReaction direction="left-to-right" evidence="15">
        <dbReference type="Rhea" id="RHEA:42321"/>
    </physiologicalReaction>
</comment>
<evidence type="ECO:0000256" key="22">
    <source>
        <dbReference type="ARBA" id="ARBA00082724"/>
    </source>
</evidence>
<evidence type="ECO:0000256" key="1">
    <source>
        <dbReference type="ARBA" id="ARBA00004370"/>
    </source>
</evidence>
<evidence type="ECO:0000313" key="26">
    <source>
        <dbReference type="Proteomes" id="UP000694400"/>
    </source>
</evidence>
<evidence type="ECO:0000256" key="8">
    <source>
        <dbReference type="ARBA" id="ARBA00023209"/>
    </source>
</evidence>
<evidence type="ECO:0000313" key="25">
    <source>
        <dbReference type="Ensembl" id="ENSAPLP00020009632.1"/>
    </source>
</evidence>
<dbReference type="GO" id="GO:0016020">
    <property type="term" value="C:membrane"/>
    <property type="evidence" value="ECO:0007669"/>
    <property type="project" value="UniProtKB-SubCell"/>
</dbReference>
<keyword evidence="3" id="KW-0444">Lipid biosynthesis</keyword>
<reference evidence="25" key="1">
    <citation type="submission" date="2019-08" db="EMBL/GenBank/DDBJ databases">
        <title>Three high-quality genomes provides insights into domestication of ducks.</title>
        <authorList>
            <person name="Hou Z.C."/>
            <person name="Zhu F."/>
            <person name="Yin Z.T."/>
            <person name="Zhang F."/>
        </authorList>
    </citation>
    <scope>NUCLEOTIDE SEQUENCE [LARGE SCALE GENOMIC DNA]</scope>
</reference>
<dbReference type="GO" id="GO:0008654">
    <property type="term" value="P:phospholipid biosynthetic process"/>
    <property type="evidence" value="ECO:0007669"/>
    <property type="project" value="UniProtKB-KW"/>
</dbReference>
<evidence type="ECO:0000256" key="16">
    <source>
        <dbReference type="ARBA" id="ARBA00052505"/>
    </source>
</evidence>
<keyword evidence="9" id="KW-1208">Phospholipid metabolism</keyword>
<dbReference type="FunFam" id="3.90.190.10:FF:000060">
    <property type="entry name" value="Phosphatidylglycerophosphatase and protein-tyrosine phosphatase 1"/>
    <property type="match status" value="1"/>
</dbReference>
<comment type="pathway">
    <text evidence="2">Lipid metabolism.</text>
</comment>
<comment type="catalytic activity">
    <reaction evidence="14">
        <text>a 1,2-diacyl-sn-glycero-3-phospho-(1'-sn-glycero-3'-phosphate) + H2O = a 1,2-diacyl-sn-glycero-3-phospho-(1'-sn-glycerol) + phosphate</text>
        <dbReference type="Rhea" id="RHEA:33751"/>
        <dbReference type="ChEBI" id="CHEBI:15377"/>
        <dbReference type="ChEBI" id="CHEBI:43474"/>
        <dbReference type="ChEBI" id="CHEBI:60110"/>
        <dbReference type="ChEBI" id="CHEBI:64716"/>
        <dbReference type="EC" id="3.1.3.27"/>
    </reaction>
    <physiologicalReaction direction="left-to-right" evidence="14">
        <dbReference type="Rhea" id="RHEA:33752"/>
    </physiologicalReaction>
</comment>
<keyword evidence="4" id="KW-0378">Hydrolase</keyword>
<evidence type="ECO:0000256" key="3">
    <source>
        <dbReference type="ARBA" id="ARBA00022516"/>
    </source>
</evidence>
<comment type="catalytic activity">
    <reaction evidence="12">
        <text>O-phospho-L-seryl-[protein] + H2O = L-seryl-[protein] + phosphate</text>
        <dbReference type="Rhea" id="RHEA:20629"/>
        <dbReference type="Rhea" id="RHEA-COMP:9863"/>
        <dbReference type="Rhea" id="RHEA-COMP:11604"/>
        <dbReference type="ChEBI" id="CHEBI:15377"/>
        <dbReference type="ChEBI" id="CHEBI:29999"/>
        <dbReference type="ChEBI" id="CHEBI:43474"/>
        <dbReference type="ChEBI" id="CHEBI:83421"/>
        <dbReference type="EC" id="3.1.3.16"/>
    </reaction>
    <physiologicalReaction direction="left-to-right" evidence="12">
        <dbReference type="Rhea" id="RHEA:20630"/>
    </physiologicalReaction>
</comment>
<evidence type="ECO:0000256" key="6">
    <source>
        <dbReference type="ARBA" id="ARBA00023098"/>
    </source>
</evidence>
<evidence type="ECO:0000259" key="24">
    <source>
        <dbReference type="PROSITE" id="PS50056"/>
    </source>
</evidence>
<dbReference type="Pfam" id="PF22785">
    <property type="entry name" value="Tc-R-P"/>
    <property type="match status" value="1"/>
</dbReference>
<name>A0A8B9SQ67_ANAPL</name>
<dbReference type="EC" id="3.1.3.27" evidence="11"/>
<proteinExistence type="predicted"/>
<dbReference type="InterPro" id="IPR000387">
    <property type="entry name" value="Tyr_Pase_dom"/>
</dbReference>
<comment type="subunit">
    <text evidence="20">Interacts with STYXL1; the interaction inhibits PTPMT1 catalytic activity.</text>
</comment>
<dbReference type="SUPFAM" id="SSF52799">
    <property type="entry name" value="(Phosphotyrosine protein) phosphatases II"/>
    <property type="match status" value="1"/>
</dbReference>
<keyword evidence="6" id="KW-0443">Lipid metabolism</keyword>
<evidence type="ECO:0000256" key="14">
    <source>
        <dbReference type="ARBA" id="ARBA00050944"/>
    </source>
</evidence>
<comment type="subcellular location">
    <subcellularLocation>
        <location evidence="1">Membrane</location>
    </subcellularLocation>
</comment>
<dbReference type="Gene3D" id="3.90.190.10">
    <property type="entry name" value="Protein tyrosine phosphatase superfamily"/>
    <property type="match status" value="1"/>
</dbReference>
<evidence type="ECO:0000256" key="17">
    <source>
        <dbReference type="ARBA" id="ARBA00052632"/>
    </source>
</evidence>
<reference evidence="25" key="2">
    <citation type="submission" date="2025-08" db="UniProtKB">
        <authorList>
            <consortium name="Ensembl"/>
        </authorList>
    </citation>
    <scope>IDENTIFICATION</scope>
</reference>
<evidence type="ECO:0000256" key="23">
    <source>
        <dbReference type="SAM" id="MobiDB-lite"/>
    </source>
</evidence>
<evidence type="ECO:0000256" key="11">
    <source>
        <dbReference type="ARBA" id="ARBA00024224"/>
    </source>
</evidence>
<comment type="catalytic activity">
    <reaction evidence="17">
        <text>1,2-di-(9Z-octadecenoyl)-sn-glycero-3-phospho-(1'-sn-glycerol-3'-phosphate) + H2O = 1,2-di-(9Z-octadecenoyl)-sn-glycero-3-phospho-(1'-sn-glycerol) + phosphate</text>
        <dbReference type="Rhea" id="RHEA:42304"/>
        <dbReference type="ChEBI" id="CHEBI:15377"/>
        <dbReference type="ChEBI" id="CHEBI:43474"/>
        <dbReference type="ChEBI" id="CHEBI:75163"/>
        <dbReference type="ChEBI" id="CHEBI:78907"/>
    </reaction>
    <physiologicalReaction direction="left-to-right" evidence="17">
        <dbReference type="Rhea" id="RHEA:42305"/>
    </physiologicalReaction>
</comment>
<evidence type="ECO:0000256" key="10">
    <source>
        <dbReference type="ARBA" id="ARBA00024192"/>
    </source>
</evidence>
<dbReference type="CDD" id="cd14524">
    <property type="entry name" value="PTPMT1"/>
    <property type="match status" value="1"/>
</dbReference>
<evidence type="ECO:0000256" key="7">
    <source>
        <dbReference type="ARBA" id="ARBA00023136"/>
    </source>
</evidence>
<dbReference type="PANTHER" id="PTHR46712">
    <property type="entry name" value="PHOSPHATIDYLGLYCEROPHOSPHATASE AND PROTEIN-TYROSINE PHOSPHATASE 1"/>
    <property type="match status" value="1"/>
</dbReference>
<comment type="pathway">
    <text evidence="10">Phospholipid metabolism; phosphatidylglycerol biosynthesis; phosphatidylglycerol from CDP-diacylglycerol: step 2/2.</text>
</comment>
<dbReference type="PROSITE" id="PS00383">
    <property type="entry name" value="TYR_PHOSPHATASE_1"/>
    <property type="match status" value="1"/>
</dbReference>
<keyword evidence="8" id="KW-0594">Phospholipid biosynthesis</keyword>
<evidence type="ECO:0000256" key="5">
    <source>
        <dbReference type="ARBA" id="ARBA00022912"/>
    </source>
</evidence>
<feature type="domain" description="Tyrosine specific protein phosphatases" evidence="24">
    <location>
        <begin position="102"/>
        <end position="142"/>
    </location>
</feature>
<feature type="compositionally biased region" description="Polar residues" evidence="23">
    <location>
        <begin position="189"/>
        <end position="215"/>
    </location>
</feature>
<dbReference type="GO" id="GO:0004439">
    <property type="term" value="F:phosphatidylinositol-4,5-bisphosphate 5-phosphatase activity"/>
    <property type="evidence" value="ECO:0007669"/>
    <property type="project" value="TreeGrafter"/>
</dbReference>
<evidence type="ECO:0000256" key="21">
    <source>
        <dbReference type="ARBA" id="ARBA00069309"/>
    </source>
</evidence>
<evidence type="ECO:0000256" key="9">
    <source>
        <dbReference type="ARBA" id="ARBA00023264"/>
    </source>
</evidence>
<dbReference type="InterPro" id="IPR029021">
    <property type="entry name" value="Prot-tyrosine_phosphatase-like"/>
</dbReference>
<dbReference type="GO" id="GO:0008962">
    <property type="term" value="F:phosphatidylglycerophosphatase activity"/>
    <property type="evidence" value="ECO:0007669"/>
    <property type="project" value="UniProtKB-EC"/>
</dbReference>
<keyword evidence="5" id="KW-0904">Protein phosphatase</keyword>
<evidence type="ECO:0000256" key="19">
    <source>
        <dbReference type="ARBA" id="ARBA00055472"/>
    </source>
</evidence>
<evidence type="ECO:0000256" key="20">
    <source>
        <dbReference type="ARBA" id="ARBA00065692"/>
    </source>
</evidence>
<comment type="function">
    <text evidence="19">Lipid phosphatase which dephosphorylates phosphatidylglycerophosphate (PGP) to phosphatidylglycerol (PG). PGP is an essential intermediate in the biosynthetic pathway of cardiolipin, a mitochondrial-specific phospholipid regulating the membrane integrity and activities of the organelle. Has also been shown to display phosphatase activity toward phosphoprotein substrates, specifically mediates dephosphorylation of mitochondrial proteins, thereby playing an essential role in ATP production. Has probably a preference for proteins phosphorylated on Ser and/or Thr residues compared to proteins phosphorylated on Tyr residues. Probably involved in regulation of insulin secretion in pancreatic beta cells. May prevent intrinsic apoptosis, probably by regulating mitochondrial membrane integrity.</text>
</comment>
<dbReference type="GO" id="GO:0005739">
    <property type="term" value="C:mitochondrion"/>
    <property type="evidence" value="ECO:0007669"/>
    <property type="project" value="TreeGrafter"/>
</dbReference>
<evidence type="ECO:0000256" key="4">
    <source>
        <dbReference type="ARBA" id="ARBA00022801"/>
    </source>
</evidence>
<evidence type="ECO:0000256" key="2">
    <source>
        <dbReference type="ARBA" id="ARBA00005189"/>
    </source>
</evidence>